<feature type="region of interest" description="Disordered" evidence="2">
    <location>
        <begin position="159"/>
        <end position="297"/>
    </location>
</feature>
<proteinExistence type="predicted"/>
<keyword evidence="3" id="KW-0732">Signal</keyword>
<evidence type="ECO:0000256" key="2">
    <source>
        <dbReference type="SAM" id="MobiDB-lite"/>
    </source>
</evidence>
<dbReference type="PROSITE" id="PS50005">
    <property type="entry name" value="TPR"/>
    <property type="match status" value="1"/>
</dbReference>
<keyword evidence="1" id="KW-0802">TPR repeat</keyword>
<evidence type="ECO:0000256" key="3">
    <source>
        <dbReference type="SAM" id="SignalP"/>
    </source>
</evidence>
<dbReference type="AlphaFoldDB" id="A0A285MED6"/>
<sequence>MNTIRYKIRWMFGLLLFASLTGQAQEHEVIKEAEKALQASTNLTWEANKELTSNDFTTAESNYRRAISKSGENTVAPFNLGTAYYNRESYSEAFGRFKQAGEKTVEKPKKHKAFHNMGNVFMKNKEYQKAVEAYKEALRNNPTDEETRYNLALAKKMLEKQQDEQKNDQNQDNKDKQDQEDQKDQNKDQNDEGDQNKENEGEQNEDENKDKGDEGDNGENKPEENTEGDGDKKKEQEKKPNEGDQPEEQKQQPRPNQLSKQQIQNLLEAMQNEEKKVQEKMEAKKVRGKKTKNEKDW</sequence>
<gene>
    <name evidence="4" type="ORF">SAMN06265377_0477</name>
</gene>
<feature type="compositionally biased region" description="Basic and acidic residues" evidence="2">
    <location>
        <begin position="272"/>
        <end position="297"/>
    </location>
</feature>
<feature type="compositionally biased region" description="Polar residues" evidence="2">
    <location>
        <begin position="252"/>
        <end position="265"/>
    </location>
</feature>
<keyword evidence="5" id="KW-1185">Reference proteome</keyword>
<feature type="signal peptide" evidence="3">
    <location>
        <begin position="1"/>
        <end position="24"/>
    </location>
</feature>
<dbReference type="Proteomes" id="UP000219048">
    <property type="component" value="Unassembled WGS sequence"/>
</dbReference>
<dbReference type="EMBL" id="OBEH01000001">
    <property type="protein sequence ID" value="SNY94817.1"/>
    <property type="molecule type" value="Genomic_DNA"/>
</dbReference>
<evidence type="ECO:0000313" key="5">
    <source>
        <dbReference type="Proteomes" id="UP000219048"/>
    </source>
</evidence>
<dbReference type="RefSeq" id="WP_097044167.1">
    <property type="nucleotide sequence ID" value="NZ_OBEH01000001.1"/>
</dbReference>
<dbReference type="SUPFAM" id="SSF48452">
    <property type="entry name" value="TPR-like"/>
    <property type="match status" value="1"/>
</dbReference>
<accession>A0A285MED6</accession>
<dbReference type="InterPro" id="IPR019734">
    <property type="entry name" value="TPR_rpt"/>
</dbReference>
<evidence type="ECO:0000256" key="1">
    <source>
        <dbReference type="PROSITE-ProRule" id="PRU00339"/>
    </source>
</evidence>
<reference evidence="5" key="1">
    <citation type="submission" date="2017-09" db="EMBL/GenBank/DDBJ databases">
        <authorList>
            <person name="Varghese N."/>
            <person name="Submissions S."/>
        </authorList>
    </citation>
    <scope>NUCLEOTIDE SEQUENCE [LARGE SCALE GENOMIC DNA]</scope>
    <source>
        <strain evidence="5">DSM 25885</strain>
    </source>
</reference>
<dbReference type="SMART" id="SM00028">
    <property type="entry name" value="TPR"/>
    <property type="match status" value="1"/>
</dbReference>
<dbReference type="OrthoDB" id="1525165at2"/>
<dbReference type="PROSITE" id="PS50293">
    <property type="entry name" value="TPR_REGION"/>
    <property type="match status" value="1"/>
</dbReference>
<dbReference type="InterPro" id="IPR011990">
    <property type="entry name" value="TPR-like_helical_dom_sf"/>
</dbReference>
<evidence type="ECO:0000313" key="4">
    <source>
        <dbReference type="EMBL" id="SNY94817.1"/>
    </source>
</evidence>
<feature type="repeat" description="TPR" evidence="1">
    <location>
        <begin position="111"/>
        <end position="144"/>
    </location>
</feature>
<dbReference type="Pfam" id="PF00515">
    <property type="entry name" value="TPR_1"/>
    <property type="match status" value="1"/>
</dbReference>
<feature type="compositionally biased region" description="Basic and acidic residues" evidence="2">
    <location>
        <begin position="159"/>
        <end position="251"/>
    </location>
</feature>
<dbReference type="Gene3D" id="1.25.40.10">
    <property type="entry name" value="Tetratricopeptide repeat domain"/>
    <property type="match status" value="1"/>
</dbReference>
<name>A0A285MED6_9FLAO</name>
<protein>
    <submittedName>
        <fullName evidence="4">Tetratricopeptide repeat-containing protein</fullName>
    </submittedName>
</protein>
<feature type="chain" id="PRO_5012515663" evidence="3">
    <location>
        <begin position="25"/>
        <end position="297"/>
    </location>
</feature>
<organism evidence="4 5">
    <name type="scientific">Flagellimonas pacifica</name>
    <dbReference type="NCBI Taxonomy" id="1247520"/>
    <lineage>
        <taxon>Bacteria</taxon>
        <taxon>Pseudomonadati</taxon>
        <taxon>Bacteroidota</taxon>
        <taxon>Flavobacteriia</taxon>
        <taxon>Flavobacteriales</taxon>
        <taxon>Flavobacteriaceae</taxon>
        <taxon>Flagellimonas</taxon>
    </lineage>
</organism>